<dbReference type="PRINTS" id="PR00173">
    <property type="entry name" value="EDTRNSPORT"/>
</dbReference>
<dbReference type="GO" id="GO:0008237">
    <property type="term" value="F:metallopeptidase activity"/>
    <property type="evidence" value="ECO:0007669"/>
    <property type="project" value="UniProtKB-KW"/>
</dbReference>
<keyword evidence="2" id="KW-0472">Membrane</keyword>
<dbReference type="RefSeq" id="WP_152815510.1">
    <property type="nucleotide sequence ID" value="NZ_VJXX01000003.1"/>
</dbReference>
<feature type="transmembrane region" description="Helical" evidence="2">
    <location>
        <begin position="74"/>
        <end position="96"/>
    </location>
</feature>
<feature type="region of interest" description="Disordered" evidence="1">
    <location>
        <begin position="297"/>
        <end position="473"/>
    </location>
</feature>
<evidence type="ECO:0000313" key="4">
    <source>
        <dbReference type="EMBL" id="MPY11269.1"/>
    </source>
</evidence>
<feature type="transmembrane region" description="Helical" evidence="2">
    <location>
        <begin position="26"/>
        <end position="54"/>
    </location>
</feature>
<evidence type="ECO:0000256" key="2">
    <source>
        <dbReference type="SAM" id="Phobius"/>
    </source>
</evidence>
<evidence type="ECO:0000256" key="1">
    <source>
        <dbReference type="SAM" id="MobiDB-lite"/>
    </source>
</evidence>
<feature type="compositionally biased region" description="Basic and acidic residues" evidence="1">
    <location>
        <begin position="458"/>
        <end position="473"/>
    </location>
</feature>
<dbReference type="EMBL" id="VJXX01000003">
    <property type="protein sequence ID" value="MPY11269.1"/>
    <property type="molecule type" value="Genomic_DNA"/>
</dbReference>
<comment type="caution">
    <text evidence="4">The sequence shown here is derived from an EMBL/GenBank/DDBJ whole genome shotgun (WGS) entry which is preliminary data.</text>
</comment>
<feature type="transmembrane region" description="Helical" evidence="2">
    <location>
        <begin position="239"/>
        <end position="260"/>
    </location>
</feature>
<feature type="transmembrane region" description="Helical" evidence="2">
    <location>
        <begin position="191"/>
        <end position="209"/>
    </location>
</feature>
<keyword evidence="2" id="KW-1133">Transmembrane helix</keyword>
<sequence>MDQLDQHYAYHRLARSWPQYRWWKPLLTGLLGLAFYLALTVLLLVVGVVAALATSADTQQIMAAAEALDLSNPAIFAVTLVSLILMIPALGMATFIIGPKPIGLLSSVAGRIRWRWLVTCVVAAIAVFLASLLVSTLLTVVFPEEGPAPSGQQDTSILWIMLALSLLAVPFQAAAEEYVFRGYLMQAIGGWLRHPAFAILLPIPLFVLGHGYDPLGQADVAIFALFAGWITWRTGGLEAAIAVHAINNMTIFVLGAVGVVDVNNTEGSVGGLVVSVATMAVTAAVIVRLANRRGIGRTRTGAADPTAGRPDPVPAGTGQGAHPGFPGGMHAVSGVPAQARSWDPTQYGTGRYGTDGHVDAPITAPSPSPLVQHPVGPTPAPLQRPPWQDPFGSPVDRPRAGSAQTAPGRDYTADRHPSGPSHPGGPGHPAGTPYPSGPGYPAATPAATSARPGTGDGQEARDDGDRSGDEPGR</sequence>
<feature type="transmembrane region" description="Helical" evidence="2">
    <location>
        <begin position="215"/>
        <end position="232"/>
    </location>
</feature>
<feature type="transmembrane region" description="Helical" evidence="2">
    <location>
        <begin position="157"/>
        <end position="179"/>
    </location>
</feature>
<accession>A0A7X1NQY4</accession>
<feature type="compositionally biased region" description="Gly residues" evidence="1">
    <location>
        <begin position="317"/>
        <end position="327"/>
    </location>
</feature>
<dbReference type="GO" id="GO:0080120">
    <property type="term" value="P:CAAX-box protein maturation"/>
    <property type="evidence" value="ECO:0007669"/>
    <property type="project" value="UniProtKB-ARBA"/>
</dbReference>
<feature type="transmembrane region" description="Helical" evidence="2">
    <location>
        <begin position="116"/>
        <end position="142"/>
    </location>
</feature>
<reference evidence="5" key="1">
    <citation type="submission" date="2019-07" db="EMBL/GenBank/DDBJ databases">
        <title>Arthrobacter KR32 sp. nov., isolated from mountain cheese made of cows milk.</title>
        <authorList>
            <person name="Flegler A."/>
        </authorList>
    </citation>
    <scope>NUCLEOTIDE SEQUENCE [LARGE SCALE GENOMIC DNA]</scope>
    <source>
        <strain evidence="5">KR32</strain>
    </source>
</reference>
<dbReference type="GO" id="GO:0006508">
    <property type="term" value="P:proteolysis"/>
    <property type="evidence" value="ECO:0007669"/>
    <property type="project" value="UniProtKB-KW"/>
</dbReference>
<dbReference type="InterPro" id="IPR003675">
    <property type="entry name" value="Rce1/LyrA-like_dom"/>
</dbReference>
<dbReference type="OrthoDB" id="2680086at2"/>
<feature type="domain" description="CAAX prenyl protease 2/Lysostaphin resistance protein A-like" evidence="3">
    <location>
        <begin position="161"/>
        <end position="249"/>
    </location>
</feature>
<keyword evidence="2" id="KW-0812">Transmembrane</keyword>
<evidence type="ECO:0000259" key="3">
    <source>
        <dbReference type="Pfam" id="PF02517"/>
    </source>
</evidence>
<keyword evidence="4" id="KW-0378">Hydrolase</keyword>
<dbReference type="Pfam" id="PF02517">
    <property type="entry name" value="Rce1-like"/>
    <property type="match status" value="1"/>
</dbReference>
<keyword evidence="5" id="KW-1185">Reference proteome</keyword>
<evidence type="ECO:0000313" key="5">
    <source>
        <dbReference type="Proteomes" id="UP000326464"/>
    </source>
</evidence>
<feature type="compositionally biased region" description="Low complexity" evidence="1">
    <location>
        <begin position="429"/>
        <end position="453"/>
    </location>
</feature>
<keyword evidence="4" id="KW-0482">Metalloprotease</keyword>
<proteinExistence type="predicted"/>
<dbReference type="AlphaFoldDB" id="A0A7X1NQY4"/>
<keyword evidence="4" id="KW-0645">Protease</keyword>
<feature type="transmembrane region" description="Helical" evidence="2">
    <location>
        <begin position="272"/>
        <end position="290"/>
    </location>
</feature>
<dbReference type="Proteomes" id="UP000326464">
    <property type="component" value="Unassembled WGS sequence"/>
</dbReference>
<protein>
    <submittedName>
        <fullName evidence="4">CPBP family intramembrane metalloprotease</fullName>
    </submittedName>
</protein>
<feature type="compositionally biased region" description="Pro residues" evidence="1">
    <location>
        <begin position="376"/>
        <end position="388"/>
    </location>
</feature>
<dbReference type="GO" id="GO:0004175">
    <property type="term" value="F:endopeptidase activity"/>
    <property type="evidence" value="ECO:0007669"/>
    <property type="project" value="UniProtKB-ARBA"/>
</dbReference>
<organism evidence="4 5">
    <name type="scientific">Arthrobacter bussei</name>
    <dbReference type="NCBI Taxonomy" id="2594179"/>
    <lineage>
        <taxon>Bacteria</taxon>
        <taxon>Bacillati</taxon>
        <taxon>Actinomycetota</taxon>
        <taxon>Actinomycetes</taxon>
        <taxon>Micrococcales</taxon>
        <taxon>Micrococcaceae</taxon>
        <taxon>Arthrobacter</taxon>
    </lineage>
</organism>
<gene>
    <name evidence="4" type="ORF">FNH21_11170</name>
</gene>
<name>A0A7X1NQY4_9MICC</name>